<evidence type="ECO:0000256" key="1">
    <source>
        <dbReference type="ARBA" id="ARBA00023015"/>
    </source>
</evidence>
<dbReference type="SUPFAM" id="SSF51206">
    <property type="entry name" value="cAMP-binding domain-like"/>
    <property type="match status" value="1"/>
</dbReference>
<proteinExistence type="predicted"/>
<dbReference type="GO" id="GO:0005829">
    <property type="term" value="C:cytosol"/>
    <property type="evidence" value="ECO:0007669"/>
    <property type="project" value="TreeGrafter"/>
</dbReference>
<dbReference type="AlphaFoldDB" id="A0A147K5J8"/>
<dbReference type="InterPro" id="IPR036388">
    <property type="entry name" value="WH-like_DNA-bd_sf"/>
</dbReference>
<dbReference type="InterPro" id="IPR014710">
    <property type="entry name" value="RmlC-like_jellyroll"/>
</dbReference>
<organism evidence="7 8">
    <name type="scientific">Bacillus coahuilensis p1.1.43</name>
    <dbReference type="NCBI Taxonomy" id="1150625"/>
    <lineage>
        <taxon>Bacteria</taxon>
        <taxon>Bacillati</taxon>
        <taxon>Bacillota</taxon>
        <taxon>Bacilli</taxon>
        <taxon>Bacillales</taxon>
        <taxon>Bacillaceae</taxon>
        <taxon>Bacillus</taxon>
    </lineage>
</organism>
<accession>A0A147K5J8</accession>
<gene>
    <name evidence="7" type="ORF">Q75_13735</name>
</gene>
<evidence type="ECO:0000256" key="4">
    <source>
        <dbReference type="ARBA" id="ARBA00023163"/>
    </source>
</evidence>
<dbReference type="Gene3D" id="1.10.10.10">
    <property type="entry name" value="Winged helix-like DNA-binding domain superfamily/Winged helix DNA-binding domain"/>
    <property type="match status" value="1"/>
</dbReference>
<feature type="domain" description="HTH crp-type" evidence="6">
    <location>
        <begin position="147"/>
        <end position="227"/>
    </location>
</feature>
<reference evidence="7 8" key="1">
    <citation type="journal article" date="2016" name="Front. Microbiol.">
        <title>Microevolution Analysis of Bacillus coahuilensis Unveils Differences in Phosphorus Acquisition Strategies and Their Regulation.</title>
        <authorList>
            <person name="Gomez-Lunar Z."/>
            <person name="Hernandez-Gonzalez I."/>
            <person name="Rodriguez-Torres M.D."/>
            <person name="Souza V."/>
            <person name="Olmedo-Alvarez G."/>
        </authorList>
    </citation>
    <scope>NUCLEOTIDE SEQUENCE [LARGE SCALE GENOMIC DNA]</scope>
    <source>
        <strain evidence="8">p1.1.43</strain>
    </source>
</reference>
<dbReference type="PANTHER" id="PTHR24567">
    <property type="entry name" value="CRP FAMILY TRANSCRIPTIONAL REGULATORY PROTEIN"/>
    <property type="match status" value="1"/>
</dbReference>
<evidence type="ECO:0000256" key="2">
    <source>
        <dbReference type="ARBA" id="ARBA00023125"/>
    </source>
</evidence>
<dbReference type="EMBL" id="LDYG01000046">
    <property type="protein sequence ID" value="KUP04892.1"/>
    <property type="molecule type" value="Genomic_DNA"/>
</dbReference>
<keyword evidence="1" id="KW-0805">Transcription regulation</keyword>
<dbReference type="SMART" id="SM00100">
    <property type="entry name" value="cNMP"/>
    <property type="match status" value="1"/>
</dbReference>
<dbReference type="PATRIC" id="fig|1150625.3.peg.2881"/>
<dbReference type="InterPro" id="IPR018490">
    <property type="entry name" value="cNMP-bd_dom_sf"/>
</dbReference>
<dbReference type="GO" id="GO:0003700">
    <property type="term" value="F:DNA-binding transcription factor activity"/>
    <property type="evidence" value="ECO:0007669"/>
    <property type="project" value="TreeGrafter"/>
</dbReference>
<evidence type="ECO:0000259" key="6">
    <source>
        <dbReference type="PROSITE" id="PS51063"/>
    </source>
</evidence>
<dbReference type="PANTHER" id="PTHR24567:SF26">
    <property type="entry name" value="REGULATORY PROTEIN YEIL"/>
    <property type="match status" value="1"/>
</dbReference>
<dbReference type="Gene3D" id="2.60.120.10">
    <property type="entry name" value="Jelly Rolls"/>
    <property type="match status" value="1"/>
</dbReference>
<sequence>MDDKLFLLSQISLLEELPKEELLQVERMTLAKPIKKGTFISSPSAPLSALFLLKFGQVRLYRMNSTGKQFTVDILTDGNVFGETSSLTLTDNDLYIEAMTDCYLCVLGKKDFEELLERNPTIALKFISILSQRLTELYSLTEKIALADVKYRILYLLVKLSEKTGIRKKDWQSIKLRLTHQDIANMVGSSRETTSSIMSQLKKEGVIKKGIHLQVHADKAYDILAAVES</sequence>
<dbReference type="PRINTS" id="PR00034">
    <property type="entry name" value="HTHCRP"/>
</dbReference>
<keyword evidence="8" id="KW-1185">Reference proteome</keyword>
<dbReference type="InterPro" id="IPR050397">
    <property type="entry name" value="Env_Response_Regulators"/>
</dbReference>
<comment type="caution">
    <text evidence="7">The sequence shown here is derived from an EMBL/GenBank/DDBJ whole genome shotgun (WGS) entry which is preliminary data.</text>
</comment>
<evidence type="ECO:0000313" key="8">
    <source>
        <dbReference type="Proteomes" id="UP000074108"/>
    </source>
</evidence>
<dbReference type="SMART" id="SM00419">
    <property type="entry name" value="HTH_CRP"/>
    <property type="match status" value="1"/>
</dbReference>
<protein>
    <submittedName>
        <fullName evidence="7">cAMP-binding protein</fullName>
    </submittedName>
</protein>
<dbReference type="SUPFAM" id="SSF46785">
    <property type="entry name" value="Winged helix' DNA-binding domain"/>
    <property type="match status" value="1"/>
</dbReference>
<dbReference type="InterPro" id="IPR012318">
    <property type="entry name" value="HTH_CRP"/>
</dbReference>
<feature type="domain" description="Cyclic nucleotide-binding" evidence="5">
    <location>
        <begin position="13"/>
        <end position="133"/>
    </location>
</feature>
<evidence type="ECO:0000259" key="5">
    <source>
        <dbReference type="PROSITE" id="PS50042"/>
    </source>
</evidence>
<keyword evidence="4" id="KW-0804">Transcription</keyword>
<evidence type="ECO:0000256" key="3">
    <source>
        <dbReference type="ARBA" id="ARBA00023159"/>
    </source>
</evidence>
<dbReference type="PROSITE" id="PS51063">
    <property type="entry name" value="HTH_CRP_2"/>
    <property type="match status" value="1"/>
</dbReference>
<keyword evidence="3" id="KW-0010">Activator</keyword>
<dbReference type="Proteomes" id="UP000074108">
    <property type="component" value="Unassembled WGS sequence"/>
</dbReference>
<dbReference type="Pfam" id="PF13545">
    <property type="entry name" value="HTH_Crp_2"/>
    <property type="match status" value="1"/>
</dbReference>
<dbReference type="GO" id="GO:0003677">
    <property type="term" value="F:DNA binding"/>
    <property type="evidence" value="ECO:0007669"/>
    <property type="project" value="UniProtKB-KW"/>
</dbReference>
<name>A0A147K5J8_9BACI</name>
<evidence type="ECO:0000313" key="7">
    <source>
        <dbReference type="EMBL" id="KUP04892.1"/>
    </source>
</evidence>
<dbReference type="InterPro" id="IPR036390">
    <property type="entry name" value="WH_DNA-bd_sf"/>
</dbReference>
<dbReference type="Pfam" id="PF00027">
    <property type="entry name" value="cNMP_binding"/>
    <property type="match status" value="1"/>
</dbReference>
<dbReference type="InterPro" id="IPR000595">
    <property type="entry name" value="cNMP-bd_dom"/>
</dbReference>
<dbReference type="PROSITE" id="PS50042">
    <property type="entry name" value="CNMP_BINDING_3"/>
    <property type="match status" value="1"/>
</dbReference>
<dbReference type="STRING" id="1150625.Q75_13735"/>
<keyword evidence="2" id="KW-0238">DNA-binding</keyword>
<dbReference type="OrthoDB" id="9812325at2"/>
<dbReference type="CDD" id="cd00038">
    <property type="entry name" value="CAP_ED"/>
    <property type="match status" value="1"/>
</dbReference>
<dbReference type="RefSeq" id="WP_059351687.1">
    <property type="nucleotide sequence ID" value="NZ_LDYG01000046.1"/>
</dbReference>